<feature type="compositionally biased region" description="Polar residues" evidence="1">
    <location>
        <begin position="174"/>
        <end position="193"/>
    </location>
</feature>
<gene>
    <name evidence="2" type="ORF">ANN_06822</name>
</gene>
<feature type="region of interest" description="Disordered" evidence="1">
    <location>
        <begin position="165"/>
        <end position="198"/>
    </location>
</feature>
<protein>
    <recommendedName>
        <fullName evidence="4">DUF4817 domain-containing protein</fullName>
    </recommendedName>
</protein>
<evidence type="ECO:0000313" key="3">
    <source>
        <dbReference type="Proteomes" id="UP001148838"/>
    </source>
</evidence>
<organism evidence="2 3">
    <name type="scientific">Periplaneta americana</name>
    <name type="common">American cockroach</name>
    <name type="synonym">Blatta americana</name>
    <dbReference type="NCBI Taxonomy" id="6978"/>
    <lineage>
        <taxon>Eukaryota</taxon>
        <taxon>Metazoa</taxon>
        <taxon>Ecdysozoa</taxon>
        <taxon>Arthropoda</taxon>
        <taxon>Hexapoda</taxon>
        <taxon>Insecta</taxon>
        <taxon>Pterygota</taxon>
        <taxon>Neoptera</taxon>
        <taxon>Polyneoptera</taxon>
        <taxon>Dictyoptera</taxon>
        <taxon>Blattodea</taxon>
        <taxon>Blattoidea</taxon>
        <taxon>Blattidae</taxon>
        <taxon>Blattinae</taxon>
        <taxon>Periplaneta</taxon>
    </lineage>
</organism>
<dbReference type="EMBL" id="JAJSOF020000011">
    <property type="protein sequence ID" value="KAJ4445023.1"/>
    <property type="molecule type" value="Genomic_DNA"/>
</dbReference>
<proteinExistence type="predicted"/>
<evidence type="ECO:0000256" key="1">
    <source>
        <dbReference type="SAM" id="MobiDB-lite"/>
    </source>
</evidence>
<comment type="caution">
    <text evidence="2">The sequence shown here is derived from an EMBL/GenBank/DDBJ whole genome shotgun (WGS) entry which is preliminary data.</text>
</comment>
<evidence type="ECO:0008006" key="4">
    <source>
        <dbReference type="Google" id="ProtNLM"/>
    </source>
</evidence>
<sequence length="366" mass="42102">MLSCNPASEWDSYDDAVNSEREDVLDQFFALDDENGDFAVRQNFERRFRKPGPSRQAIRDLVNKFQRTGNVADEERSGRPATTPQTVQAIQDAITRRRKLLLSDVVRSSNASQNRGEAIIDESKQQNDMIMEATVEEETDTSSETEMAKSVVPTTDHLTLGELDQPQDTEIEQEPTTRQATTDECMETTSVPTTHKHSLPAEQRTMASVSRQMKEQMSCYELFLKALPDISGDRRKEYGFIPNALLTFKSKSTKDYHEEMDSTVFKNWFINQLLPNIPLNSIISALAKVTEDNWRKACEHVEKVEQFYWEKDGLVDEISDRFVINLDDTDTDEELSGGEESKRKRVPPLLTPGRWKECRPYRRHHK</sequence>
<evidence type="ECO:0000313" key="2">
    <source>
        <dbReference type="EMBL" id="KAJ4445023.1"/>
    </source>
</evidence>
<name>A0ABQ8TGF7_PERAM</name>
<accession>A0ABQ8TGF7</accession>
<keyword evidence="3" id="KW-1185">Reference proteome</keyword>
<dbReference type="Proteomes" id="UP001148838">
    <property type="component" value="Unassembled WGS sequence"/>
</dbReference>
<reference evidence="2 3" key="1">
    <citation type="journal article" date="2022" name="Allergy">
        <title>Genome assembly and annotation of Periplaneta americana reveal a comprehensive cockroach allergen profile.</title>
        <authorList>
            <person name="Wang L."/>
            <person name="Xiong Q."/>
            <person name="Saelim N."/>
            <person name="Wang L."/>
            <person name="Nong W."/>
            <person name="Wan A.T."/>
            <person name="Shi M."/>
            <person name="Liu X."/>
            <person name="Cao Q."/>
            <person name="Hui J.H.L."/>
            <person name="Sookrung N."/>
            <person name="Leung T.F."/>
            <person name="Tungtrongchitr A."/>
            <person name="Tsui S.K.W."/>
        </authorList>
    </citation>
    <scope>NUCLEOTIDE SEQUENCE [LARGE SCALE GENOMIC DNA]</scope>
    <source>
        <strain evidence="2">PWHHKU_190912</strain>
    </source>
</reference>
<feature type="region of interest" description="Disordered" evidence="1">
    <location>
        <begin position="330"/>
        <end position="351"/>
    </location>
</feature>